<protein>
    <submittedName>
        <fullName evidence="2">Uncharacterized protein</fullName>
    </submittedName>
</protein>
<keyword evidence="4" id="KW-1185">Reference proteome</keyword>
<proteinExistence type="predicted"/>
<sequence length="225" mass="23911">MSEFSARSEKRRRVQTLLPVFQELEDLAHTGAQLCKRSRDLQRAAPVNLEEICHFASQLRMGVPAKLPLDAKSLPLAPLPAGFWLPFPTLEEEIPNATALATGLRRCPPPHVSLQPSQTSGAAWAVQLRALPPATSVLFTVDGSVPRLGSKSTMQATQAPVLLAEGAQVCAVAAAAGKHLSDVITVKTPNAKVAAPSEPAKVAPKKATSKSSFRNDLLLADSDDD</sequence>
<evidence type="ECO:0000313" key="4">
    <source>
        <dbReference type="Proteomes" id="UP001152797"/>
    </source>
</evidence>
<accession>A0A9P1BLR2</accession>
<dbReference type="AlphaFoldDB" id="A0A9P1BLR2"/>
<name>A0A9P1BLR2_9DINO</name>
<comment type="caution">
    <text evidence="2">The sequence shown here is derived from an EMBL/GenBank/DDBJ whole genome shotgun (WGS) entry which is preliminary data.</text>
</comment>
<gene>
    <name evidence="2" type="ORF">C1SCF055_LOCUS3980</name>
</gene>
<feature type="region of interest" description="Disordered" evidence="1">
    <location>
        <begin position="193"/>
        <end position="225"/>
    </location>
</feature>
<dbReference type="OrthoDB" id="447707at2759"/>
<organism evidence="2">
    <name type="scientific">Cladocopium goreaui</name>
    <dbReference type="NCBI Taxonomy" id="2562237"/>
    <lineage>
        <taxon>Eukaryota</taxon>
        <taxon>Sar</taxon>
        <taxon>Alveolata</taxon>
        <taxon>Dinophyceae</taxon>
        <taxon>Suessiales</taxon>
        <taxon>Symbiodiniaceae</taxon>
        <taxon>Cladocopium</taxon>
    </lineage>
</organism>
<evidence type="ECO:0000313" key="2">
    <source>
        <dbReference type="EMBL" id="CAI3975689.1"/>
    </source>
</evidence>
<evidence type="ECO:0000313" key="3">
    <source>
        <dbReference type="EMBL" id="CAL4763001.1"/>
    </source>
</evidence>
<reference evidence="3 4" key="2">
    <citation type="submission" date="2024-05" db="EMBL/GenBank/DDBJ databases">
        <authorList>
            <person name="Chen Y."/>
            <person name="Shah S."/>
            <person name="Dougan E. K."/>
            <person name="Thang M."/>
            <person name="Chan C."/>
        </authorList>
    </citation>
    <scope>NUCLEOTIDE SEQUENCE [LARGE SCALE GENOMIC DNA]</scope>
</reference>
<dbReference type="EMBL" id="CAMXCT020000219">
    <property type="protein sequence ID" value="CAL1129064.1"/>
    <property type="molecule type" value="Genomic_DNA"/>
</dbReference>
<dbReference type="EMBL" id="CAMXCT010000219">
    <property type="protein sequence ID" value="CAI3975689.1"/>
    <property type="molecule type" value="Genomic_DNA"/>
</dbReference>
<dbReference type="EMBL" id="CAMXCT030000219">
    <property type="protein sequence ID" value="CAL4763001.1"/>
    <property type="molecule type" value="Genomic_DNA"/>
</dbReference>
<reference evidence="2" key="1">
    <citation type="submission" date="2022-10" db="EMBL/GenBank/DDBJ databases">
        <authorList>
            <person name="Chen Y."/>
            <person name="Dougan E. K."/>
            <person name="Chan C."/>
            <person name="Rhodes N."/>
            <person name="Thang M."/>
        </authorList>
    </citation>
    <scope>NUCLEOTIDE SEQUENCE</scope>
</reference>
<evidence type="ECO:0000256" key="1">
    <source>
        <dbReference type="SAM" id="MobiDB-lite"/>
    </source>
</evidence>
<dbReference type="Proteomes" id="UP001152797">
    <property type="component" value="Unassembled WGS sequence"/>
</dbReference>